<sequence>MCCRYIAEKAAQRSRAAVKAMPPSASSSTASRSDSIVAQARARSRCSTNRRSASASRPCSRRRGTTCSSSSW</sequence>
<dbReference type="AlphaFoldDB" id="B9TND4"/>
<evidence type="ECO:0000313" key="2">
    <source>
        <dbReference type="EMBL" id="EEF22630.1"/>
    </source>
</evidence>
<evidence type="ECO:0000256" key="1">
    <source>
        <dbReference type="SAM" id="MobiDB-lite"/>
    </source>
</evidence>
<proteinExistence type="predicted"/>
<feature type="region of interest" description="Disordered" evidence="1">
    <location>
        <begin position="13"/>
        <end position="72"/>
    </location>
</feature>
<reference evidence="3" key="1">
    <citation type="journal article" date="2010" name="Nat. Biotechnol.">
        <title>Draft genome sequence of the oilseed species Ricinus communis.</title>
        <authorList>
            <person name="Chan A.P."/>
            <person name="Crabtree J."/>
            <person name="Zhao Q."/>
            <person name="Lorenzi H."/>
            <person name="Orvis J."/>
            <person name="Puiu D."/>
            <person name="Melake-Berhan A."/>
            <person name="Jones K.M."/>
            <person name="Redman J."/>
            <person name="Chen G."/>
            <person name="Cahoon E.B."/>
            <person name="Gedil M."/>
            <person name="Stanke M."/>
            <person name="Haas B.J."/>
            <person name="Wortman J.R."/>
            <person name="Fraser-Liggett C.M."/>
            <person name="Ravel J."/>
            <person name="Rabinowicz P.D."/>
        </authorList>
    </citation>
    <scope>NUCLEOTIDE SEQUENCE [LARGE SCALE GENOMIC DNA]</scope>
    <source>
        <strain evidence="3">cv. Hale</strain>
    </source>
</reference>
<keyword evidence="3" id="KW-1185">Reference proteome</keyword>
<accession>B9TND4</accession>
<dbReference type="EMBL" id="EQ992207">
    <property type="protein sequence ID" value="EEF22630.1"/>
    <property type="molecule type" value="Genomic_DNA"/>
</dbReference>
<protein>
    <submittedName>
        <fullName evidence="2">Uncharacterized protein</fullName>
    </submittedName>
</protein>
<dbReference type="Proteomes" id="UP000008311">
    <property type="component" value="Unassembled WGS sequence"/>
</dbReference>
<gene>
    <name evidence="2" type="ORF">RCOM_1991220</name>
</gene>
<feature type="compositionally biased region" description="Low complexity" evidence="1">
    <location>
        <begin position="24"/>
        <end position="35"/>
    </location>
</feature>
<organism evidence="2 3">
    <name type="scientific">Ricinus communis</name>
    <name type="common">Castor bean</name>
    <dbReference type="NCBI Taxonomy" id="3988"/>
    <lineage>
        <taxon>Eukaryota</taxon>
        <taxon>Viridiplantae</taxon>
        <taxon>Streptophyta</taxon>
        <taxon>Embryophyta</taxon>
        <taxon>Tracheophyta</taxon>
        <taxon>Spermatophyta</taxon>
        <taxon>Magnoliopsida</taxon>
        <taxon>eudicotyledons</taxon>
        <taxon>Gunneridae</taxon>
        <taxon>Pentapetalae</taxon>
        <taxon>rosids</taxon>
        <taxon>fabids</taxon>
        <taxon>Malpighiales</taxon>
        <taxon>Euphorbiaceae</taxon>
        <taxon>Acalyphoideae</taxon>
        <taxon>Acalypheae</taxon>
        <taxon>Ricinus</taxon>
    </lineage>
</organism>
<dbReference type="InParanoid" id="B9TND4"/>
<evidence type="ECO:0000313" key="3">
    <source>
        <dbReference type="Proteomes" id="UP000008311"/>
    </source>
</evidence>
<name>B9TND4_RICCO</name>